<evidence type="ECO:0000256" key="1">
    <source>
        <dbReference type="SAM" id="Phobius"/>
    </source>
</evidence>
<proteinExistence type="predicted"/>
<dbReference type="Proteomes" id="UP000245880">
    <property type="component" value="Unassembled WGS sequence"/>
</dbReference>
<organism evidence="2 3">
    <name type="scientific">Dyadobacter jejuensis</name>
    <dbReference type="NCBI Taxonomy" id="1082580"/>
    <lineage>
        <taxon>Bacteria</taxon>
        <taxon>Pseudomonadati</taxon>
        <taxon>Bacteroidota</taxon>
        <taxon>Cytophagia</taxon>
        <taxon>Cytophagales</taxon>
        <taxon>Spirosomataceae</taxon>
        <taxon>Dyadobacter</taxon>
    </lineage>
</organism>
<dbReference type="RefSeq" id="WP_109675806.1">
    <property type="nucleotide sequence ID" value="NZ_QGDT01000009.1"/>
</dbReference>
<keyword evidence="1" id="KW-1133">Transmembrane helix</keyword>
<name>A0A316AGP1_9BACT</name>
<dbReference type="InterPro" id="IPR025635">
    <property type="entry name" value="DUF4293"/>
</dbReference>
<dbReference type="Pfam" id="PF14126">
    <property type="entry name" value="DUF4293"/>
    <property type="match status" value="1"/>
</dbReference>
<accession>A0A316AGP1</accession>
<gene>
    <name evidence="2" type="ORF">CLV98_10974</name>
</gene>
<comment type="caution">
    <text evidence="2">The sequence shown here is derived from an EMBL/GenBank/DDBJ whole genome shotgun (WGS) entry which is preliminary data.</text>
</comment>
<reference evidence="2 3" key="1">
    <citation type="submission" date="2018-03" db="EMBL/GenBank/DDBJ databases">
        <title>Genomic Encyclopedia of Archaeal and Bacterial Type Strains, Phase II (KMG-II): from individual species to whole genera.</title>
        <authorList>
            <person name="Goeker M."/>
        </authorList>
    </citation>
    <scope>NUCLEOTIDE SEQUENCE [LARGE SCALE GENOMIC DNA]</scope>
    <source>
        <strain evidence="2 3">DSM 100346</strain>
    </source>
</reference>
<feature type="transmembrane region" description="Helical" evidence="1">
    <location>
        <begin position="7"/>
        <end position="27"/>
    </location>
</feature>
<keyword evidence="1" id="KW-0812">Transmembrane</keyword>
<evidence type="ECO:0000313" key="3">
    <source>
        <dbReference type="Proteomes" id="UP000245880"/>
    </source>
</evidence>
<dbReference type="AlphaFoldDB" id="A0A316AGP1"/>
<feature type="transmembrane region" description="Helical" evidence="1">
    <location>
        <begin position="125"/>
        <end position="144"/>
    </location>
</feature>
<feature type="transmembrane region" description="Helical" evidence="1">
    <location>
        <begin position="58"/>
        <end position="77"/>
    </location>
</feature>
<feature type="transmembrane region" description="Helical" evidence="1">
    <location>
        <begin position="89"/>
        <end position="109"/>
    </location>
</feature>
<sequence length="158" mass="17931">MLQRIQTIFLALVMIGMGVFLSFPIWFKVSADGEQQASLTAMKLTHQLDSVRTNIQPTYYLLILAILVAAVAAYAIFQFKNRVLQSALCAVNSILMTIIIGLVIYFTYYSTAKLFDPTLPGQYDYGFYGLVASMLSNVFANRFIRRDEKIVQHSNRLR</sequence>
<protein>
    <submittedName>
        <fullName evidence="2">Uncharacterized protein DUF4293</fullName>
    </submittedName>
</protein>
<evidence type="ECO:0000313" key="2">
    <source>
        <dbReference type="EMBL" id="PWJ56965.1"/>
    </source>
</evidence>
<keyword evidence="1" id="KW-0472">Membrane</keyword>
<dbReference type="OrthoDB" id="594989at2"/>
<keyword evidence="3" id="KW-1185">Reference proteome</keyword>
<dbReference type="EMBL" id="QGDT01000009">
    <property type="protein sequence ID" value="PWJ56965.1"/>
    <property type="molecule type" value="Genomic_DNA"/>
</dbReference>